<proteinExistence type="predicted"/>
<sequence>MLFGLAMVFIPLVLGYFFKVSQPRIMRWVDRVVSACLYIILLVIGISLGQLDDLGSKLPLIGHTAFGLSATILSCNIIGIGLYDKFFPMIRAENQNGEKPSHWRMLWDSFRLIGTTALGALVGYWTKGWLAFPMGTSTYAVMLMVFGVGIQLRNSGIPLRQVFFNQRGIHTALIFMVTSLLGGVLAAYYLDLPVMKGMAFASAFGWYSLSSVLVYDAWGAVDGSIAFFNDISREIVCLFLIPLLMPRLPSTAIGLGGATSLDCMLPVIQKSGGTQMVPLSISFGFITNLLPPILLSLFIHLAS</sequence>
<dbReference type="Proteomes" id="UP000253872">
    <property type="component" value="Unassembled WGS sequence"/>
</dbReference>
<keyword evidence="1" id="KW-0472">Membrane</keyword>
<feature type="transmembrane region" description="Helical" evidence="1">
    <location>
        <begin position="235"/>
        <end position="259"/>
    </location>
</feature>
<dbReference type="GO" id="GO:0005886">
    <property type="term" value="C:plasma membrane"/>
    <property type="evidence" value="ECO:0007669"/>
    <property type="project" value="TreeGrafter"/>
</dbReference>
<feature type="transmembrane region" description="Helical" evidence="1">
    <location>
        <begin position="171"/>
        <end position="190"/>
    </location>
</feature>
<evidence type="ECO:0000313" key="2">
    <source>
        <dbReference type="EMBL" id="RDE69930.1"/>
    </source>
</evidence>
<feature type="transmembrane region" description="Helical" evidence="1">
    <location>
        <begin position="6"/>
        <end position="21"/>
    </location>
</feature>
<reference evidence="2 3" key="1">
    <citation type="submission" date="2018-05" db="EMBL/GenBank/DDBJ databases">
        <title>Draft Genome Sequences for a Diverse set of 7 Haemophilus Species.</title>
        <authorList>
            <person name="Nichols M."/>
            <person name="Topaz N."/>
            <person name="Wang X."/>
            <person name="Wang X."/>
            <person name="Boxrud D."/>
        </authorList>
    </citation>
    <scope>NUCLEOTIDE SEQUENCE [LARGE SCALE GENOMIC DNA]</scope>
    <source>
        <strain evidence="2 3">C2002001239</strain>
    </source>
</reference>
<feature type="transmembrane region" description="Helical" evidence="1">
    <location>
        <begin position="60"/>
        <end position="84"/>
    </location>
</feature>
<dbReference type="PANTHER" id="PTHR35804">
    <property type="entry name" value="LYSINE EXPORTER LYSO"/>
    <property type="match status" value="1"/>
</dbReference>
<accession>A0A369YEH2</accession>
<feature type="transmembrane region" description="Helical" evidence="1">
    <location>
        <begin position="205"/>
        <end position="228"/>
    </location>
</feature>
<dbReference type="Pfam" id="PF03956">
    <property type="entry name" value="Lys_export"/>
    <property type="match status" value="1"/>
</dbReference>
<feature type="transmembrane region" description="Helical" evidence="1">
    <location>
        <begin position="131"/>
        <end position="150"/>
    </location>
</feature>
<keyword evidence="1" id="KW-0812">Transmembrane</keyword>
<evidence type="ECO:0000313" key="3">
    <source>
        <dbReference type="Proteomes" id="UP000253872"/>
    </source>
</evidence>
<organism evidence="2 3">
    <name type="scientific">Haemophilus sputorum</name>
    <dbReference type="NCBI Taxonomy" id="1078480"/>
    <lineage>
        <taxon>Bacteria</taxon>
        <taxon>Pseudomonadati</taxon>
        <taxon>Pseudomonadota</taxon>
        <taxon>Gammaproteobacteria</taxon>
        <taxon>Pasteurellales</taxon>
        <taxon>Pasteurellaceae</taxon>
        <taxon>Haemophilus</taxon>
    </lineage>
</organism>
<dbReference type="STRING" id="1035839.GCA_000238795_00265"/>
<comment type="caution">
    <text evidence="2">The sequence shown here is derived from an EMBL/GenBank/DDBJ whole genome shotgun (WGS) entry which is preliminary data.</text>
</comment>
<dbReference type="RefSeq" id="WP_111404264.1">
    <property type="nucleotide sequence ID" value="NZ_QEPN01000010.1"/>
</dbReference>
<feature type="transmembrane region" description="Helical" evidence="1">
    <location>
        <begin position="105"/>
        <end position="125"/>
    </location>
</feature>
<gene>
    <name evidence="2" type="ORF">DPV93_09810</name>
</gene>
<keyword evidence="1" id="KW-1133">Transmembrane helix</keyword>
<name>A0A369YEH2_9PAST</name>
<dbReference type="AlphaFoldDB" id="A0A369YEH2"/>
<dbReference type="GO" id="GO:0015661">
    <property type="term" value="F:L-lysine efflux transmembrane transporter activity"/>
    <property type="evidence" value="ECO:0007669"/>
    <property type="project" value="InterPro"/>
</dbReference>
<dbReference type="InterPro" id="IPR005642">
    <property type="entry name" value="LysO"/>
</dbReference>
<dbReference type="EMBL" id="QEPN01000010">
    <property type="protein sequence ID" value="RDE69930.1"/>
    <property type="molecule type" value="Genomic_DNA"/>
</dbReference>
<feature type="transmembrane region" description="Helical" evidence="1">
    <location>
        <begin position="28"/>
        <end position="48"/>
    </location>
</feature>
<feature type="transmembrane region" description="Helical" evidence="1">
    <location>
        <begin position="279"/>
        <end position="302"/>
    </location>
</feature>
<protein>
    <submittedName>
        <fullName evidence="2">Lysine exporter LysO family protein</fullName>
    </submittedName>
</protein>
<evidence type="ECO:0000256" key="1">
    <source>
        <dbReference type="SAM" id="Phobius"/>
    </source>
</evidence>
<dbReference type="PANTHER" id="PTHR35804:SF1">
    <property type="entry name" value="LYSINE EXPORTER LYSO"/>
    <property type="match status" value="1"/>
</dbReference>